<sequence length="492" mass="54644">MESSTEDLGAPPDSWEVADLDASVKRLMISSTTKDSSSSSSLNQPPPPSASASSVQKGGGVSEDALESVDEFLREALQNPRERLSVLRMEQDIQKFIRDRTQQQMEFQQLPTSYLRLAAHRVAQHYSLQSMVLLDDSLPDGSGSRIIVSKTSDCRLPSVRLADIPLNLPTEDSGITKVAIKQRPQKGSMNVARGNSSSTKSNQLKSVEERKEEYNRARARIFSSSSFSGSTGGRSESEPRARDNYQHNSSGMSRAEEKTIPRGSDVNTGRGLTDSSTSSTRLARSKSEVESVDRPRTNSKVAIFRDRDVERKDPDFDRSYDRYMQRFDPGFGFNGGPYVVQPMYAPALNYNTEFPQLGSAHGPSISAEHQPRLLPQHVSRQWSAPSSPGGIAYGHPDAMMTSFNPNHVGSHPTSALYWHSAQHPSQHPVVTFIHPHEQAHQHFSQSHQQQLDASFGLARPRSEKNFPELTKHVFLSMKCKLRSILCSHALEK</sequence>
<evidence type="ECO:0000313" key="2">
    <source>
        <dbReference type="Proteomes" id="UP000828048"/>
    </source>
</evidence>
<accession>A0ACB7XH77</accession>
<dbReference type="EMBL" id="CM037160">
    <property type="protein sequence ID" value="KAH7840132.1"/>
    <property type="molecule type" value="Genomic_DNA"/>
</dbReference>
<evidence type="ECO:0000313" key="1">
    <source>
        <dbReference type="EMBL" id="KAH7840132.1"/>
    </source>
</evidence>
<name>A0ACB7XH77_9ERIC</name>
<comment type="caution">
    <text evidence="1">The sequence shown here is derived from an EMBL/GenBank/DDBJ whole genome shotgun (WGS) entry which is preliminary data.</text>
</comment>
<gene>
    <name evidence="1" type="ORF">Vadar_013065</name>
</gene>
<proteinExistence type="predicted"/>
<keyword evidence="2" id="KW-1185">Reference proteome</keyword>
<organism evidence="1 2">
    <name type="scientific">Vaccinium darrowii</name>
    <dbReference type="NCBI Taxonomy" id="229202"/>
    <lineage>
        <taxon>Eukaryota</taxon>
        <taxon>Viridiplantae</taxon>
        <taxon>Streptophyta</taxon>
        <taxon>Embryophyta</taxon>
        <taxon>Tracheophyta</taxon>
        <taxon>Spermatophyta</taxon>
        <taxon>Magnoliopsida</taxon>
        <taxon>eudicotyledons</taxon>
        <taxon>Gunneridae</taxon>
        <taxon>Pentapetalae</taxon>
        <taxon>asterids</taxon>
        <taxon>Ericales</taxon>
        <taxon>Ericaceae</taxon>
        <taxon>Vaccinioideae</taxon>
        <taxon>Vaccinieae</taxon>
        <taxon>Vaccinium</taxon>
    </lineage>
</organism>
<dbReference type="Proteomes" id="UP000828048">
    <property type="component" value="Chromosome 10"/>
</dbReference>
<protein>
    <submittedName>
        <fullName evidence="1">Uncharacterized protein</fullName>
    </submittedName>
</protein>
<reference evidence="1 2" key="1">
    <citation type="journal article" date="2021" name="Hortic Res">
        <title>High-quality reference genome and annotation aids understanding of berry development for evergreen blueberry (Vaccinium darrowii).</title>
        <authorList>
            <person name="Yu J."/>
            <person name="Hulse-Kemp A.M."/>
            <person name="Babiker E."/>
            <person name="Staton M."/>
        </authorList>
    </citation>
    <scope>NUCLEOTIDE SEQUENCE [LARGE SCALE GENOMIC DNA]</scope>
    <source>
        <strain evidence="2">cv. NJ 8807/NJ 8810</strain>
        <tissue evidence="1">Young leaf</tissue>
    </source>
</reference>